<organism evidence="1 3">
    <name type="scientific">Anaplasma phagocytophilum str. CRT53-1</name>
    <dbReference type="NCBI Taxonomy" id="1359157"/>
    <lineage>
        <taxon>Bacteria</taxon>
        <taxon>Pseudomonadati</taxon>
        <taxon>Pseudomonadota</taxon>
        <taxon>Alphaproteobacteria</taxon>
        <taxon>Rickettsiales</taxon>
        <taxon>Anaplasmataceae</taxon>
        <taxon>Anaplasma</taxon>
        <taxon>phagocytophilum group</taxon>
    </lineage>
</organism>
<gene>
    <name evidence="2" type="ORF">APHCRT_1011</name>
    <name evidence="1" type="ORF">APHCRT_1018</name>
</gene>
<dbReference type="EMBL" id="LAOD01000024">
    <property type="protein sequence ID" value="KJV83868.1"/>
    <property type="molecule type" value="Genomic_DNA"/>
</dbReference>
<dbReference type="EMBL" id="LAOD01000023">
    <property type="protein sequence ID" value="KJV85643.1"/>
    <property type="molecule type" value="Genomic_DNA"/>
</dbReference>
<sequence length="57" mass="6343">MYIDFCKECPYVETEALLQAIAANDRSGGKVIDCSYAVMLEEIALRAAFLIVNEDII</sequence>
<reference evidence="1 3" key="1">
    <citation type="submission" date="2015-01" db="EMBL/GenBank/DDBJ databases">
        <title>Genome Sequencing of Rickettsiales.</title>
        <authorList>
            <person name="Daugherty S.C."/>
            <person name="Su Q."/>
            <person name="Abolude K."/>
            <person name="Beier-Sexton M."/>
            <person name="Carlyon J.A."/>
            <person name="Carter R."/>
            <person name="Day N.P."/>
            <person name="Dumler S.J."/>
            <person name="Dyachenko V."/>
            <person name="Godinez A."/>
            <person name="Kurtti T.J."/>
            <person name="Lichay M."/>
            <person name="Mullins K.E."/>
            <person name="Ott S."/>
            <person name="Pappas-Brown V."/>
            <person name="Paris D.H."/>
            <person name="Patel P."/>
            <person name="Richards A.L."/>
            <person name="Sadzewicz L."/>
            <person name="Sears K."/>
            <person name="Seidman D."/>
            <person name="Sengamalay N."/>
            <person name="Stenos J."/>
            <person name="Tallon L.J."/>
            <person name="Vincent G."/>
            <person name="Fraser C.M."/>
            <person name="Munderloh U."/>
            <person name="Dunning-Hotopp J.C."/>
        </authorList>
    </citation>
    <scope>NUCLEOTIDE SEQUENCE [LARGE SCALE GENOMIC DNA]</scope>
    <source>
        <strain evidence="1 3">CRT53-1</strain>
    </source>
</reference>
<dbReference type="AlphaFoldDB" id="A0A0F3PUB8"/>
<dbReference type="Proteomes" id="UP000033722">
    <property type="component" value="Unassembled WGS sequence"/>
</dbReference>
<comment type="caution">
    <text evidence="1">The sequence shown here is derived from an EMBL/GenBank/DDBJ whole genome shotgun (WGS) entry which is preliminary data.</text>
</comment>
<name>A0A0F3PUB8_ANAPH</name>
<evidence type="ECO:0000313" key="1">
    <source>
        <dbReference type="EMBL" id="KJV83868.1"/>
    </source>
</evidence>
<evidence type="ECO:0000313" key="3">
    <source>
        <dbReference type="Proteomes" id="UP000033722"/>
    </source>
</evidence>
<accession>A0A0F3PUB8</accession>
<protein>
    <submittedName>
        <fullName evidence="1">Transcription-repair coupling factor domain protein</fullName>
    </submittedName>
</protein>
<evidence type="ECO:0000313" key="2">
    <source>
        <dbReference type="EMBL" id="KJV85643.1"/>
    </source>
</evidence>
<proteinExistence type="predicted"/>